<dbReference type="Pfam" id="PF00440">
    <property type="entry name" value="TetR_N"/>
    <property type="match status" value="1"/>
</dbReference>
<evidence type="ECO:0000313" key="7">
    <source>
        <dbReference type="Proteomes" id="UP001143328"/>
    </source>
</evidence>
<evidence type="ECO:0000313" key="6">
    <source>
        <dbReference type="EMBL" id="GLK90998.1"/>
    </source>
</evidence>
<dbReference type="Pfam" id="PF16859">
    <property type="entry name" value="TetR_C_11"/>
    <property type="match status" value="1"/>
</dbReference>
<gene>
    <name evidence="6" type="ORF">GCM10017655_40620</name>
</gene>
<proteinExistence type="predicted"/>
<dbReference type="SUPFAM" id="SSF46689">
    <property type="entry name" value="Homeodomain-like"/>
    <property type="match status" value="1"/>
</dbReference>
<dbReference type="InterPro" id="IPR009057">
    <property type="entry name" value="Homeodomain-like_sf"/>
</dbReference>
<comment type="caution">
    <text evidence="6">The sequence shown here is derived from an EMBL/GenBank/DDBJ whole genome shotgun (WGS) entry which is preliminary data.</text>
</comment>
<name>A0A9W6KCH9_9PSED</name>
<keyword evidence="3" id="KW-0804">Transcription</keyword>
<dbReference type="PANTHER" id="PTHR30055:SF148">
    <property type="entry name" value="TETR-FAMILY TRANSCRIPTIONAL REGULATOR"/>
    <property type="match status" value="1"/>
</dbReference>
<dbReference type="InterPro" id="IPR050109">
    <property type="entry name" value="HTH-type_TetR-like_transc_reg"/>
</dbReference>
<sequence length="183" mass="20024">MAIRETLRPGGRSARVQQSVHQAVQALLAERDRDEVTVPLIAAQAGVTPSTIYRRWGDLTALLADVAVERLRPDAEPLDTGSLRGDLLAWGEQYREETASGPGQAMIRDVLGSGENDSPCQCYAYTESLIQIMLDRAVARGEKVPSARLVMDRFVAPVVYRLLFTPEPVDEAHAQTLLLGCLP</sequence>
<evidence type="ECO:0000256" key="3">
    <source>
        <dbReference type="ARBA" id="ARBA00023163"/>
    </source>
</evidence>
<evidence type="ECO:0000256" key="1">
    <source>
        <dbReference type="ARBA" id="ARBA00023015"/>
    </source>
</evidence>
<evidence type="ECO:0000259" key="5">
    <source>
        <dbReference type="PROSITE" id="PS50977"/>
    </source>
</evidence>
<reference evidence="6" key="2">
    <citation type="submission" date="2023-01" db="EMBL/GenBank/DDBJ databases">
        <authorList>
            <person name="Sun Q."/>
            <person name="Evtushenko L."/>
        </authorList>
    </citation>
    <scope>NUCLEOTIDE SEQUENCE</scope>
    <source>
        <strain evidence="6">VKM B-2935</strain>
    </source>
</reference>
<evidence type="ECO:0000256" key="2">
    <source>
        <dbReference type="ARBA" id="ARBA00023125"/>
    </source>
</evidence>
<dbReference type="SUPFAM" id="SSF48498">
    <property type="entry name" value="Tetracyclin repressor-like, C-terminal domain"/>
    <property type="match status" value="1"/>
</dbReference>
<organism evidence="6 7">
    <name type="scientific">Pseudomonas turukhanskensis</name>
    <dbReference type="NCBI Taxonomy" id="1806536"/>
    <lineage>
        <taxon>Bacteria</taxon>
        <taxon>Pseudomonadati</taxon>
        <taxon>Pseudomonadota</taxon>
        <taxon>Gammaproteobacteria</taxon>
        <taxon>Pseudomonadales</taxon>
        <taxon>Pseudomonadaceae</taxon>
        <taxon>Pseudomonas</taxon>
    </lineage>
</organism>
<dbReference type="GO" id="GO:0000976">
    <property type="term" value="F:transcription cis-regulatory region binding"/>
    <property type="evidence" value="ECO:0007669"/>
    <property type="project" value="TreeGrafter"/>
</dbReference>
<feature type="DNA-binding region" description="H-T-H motif" evidence="4">
    <location>
        <begin position="37"/>
        <end position="56"/>
    </location>
</feature>
<dbReference type="EMBL" id="BSFN01000016">
    <property type="protein sequence ID" value="GLK90998.1"/>
    <property type="molecule type" value="Genomic_DNA"/>
</dbReference>
<dbReference type="Proteomes" id="UP001143328">
    <property type="component" value="Unassembled WGS sequence"/>
</dbReference>
<dbReference type="Gene3D" id="1.10.10.60">
    <property type="entry name" value="Homeodomain-like"/>
    <property type="match status" value="1"/>
</dbReference>
<dbReference type="PROSITE" id="PS50977">
    <property type="entry name" value="HTH_TETR_2"/>
    <property type="match status" value="1"/>
</dbReference>
<dbReference type="RefSeq" id="WP_271197238.1">
    <property type="nucleotide sequence ID" value="NZ_BSFN01000016.1"/>
</dbReference>
<accession>A0A9W6KCH9</accession>
<dbReference type="AlphaFoldDB" id="A0A9W6KCH9"/>
<keyword evidence="7" id="KW-1185">Reference proteome</keyword>
<keyword evidence="2 4" id="KW-0238">DNA-binding</keyword>
<keyword evidence="1" id="KW-0805">Transcription regulation</keyword>
<evidence type="ECO:0000256" key="4">
    <source>
        <dbReference type="PROSITE-ProRule" id="PRU00335"/>
    </source>
</evidence>
<dbReference type="Gene3D" id="1.10.357.10">
    <property type="entry name" value="Tetracycline Repressor, domain 2"/>
    <property type="match status" value="1"/>
</dbReference>
<dbReference type="PANTHER" id="PTHR30055">
    <property type="entry name" value="HTH-TYPE TRANSCRIPTIONAL REGULATOR RUTR"/>
    <property type="match status" value="1"/>
</dbReference>
<dbReference type="GO" id="GO:0003700">
    <property type="term" value="F:DNA-binding transcription factor activity"/>
    <property type="evidence" value="ECO:0007669"/>
    <property type="project" value="TreeGrafter"/>
</dbReference>
<feature type="domain" description="HTH tetR-type" evidence="5">
    <location>
        <begin position="14"/>
        <end position="74"/>
    </location>
</feature>
<dbReference type="InterPro" id="IPR001647">
    <property type="entry name" value="HTH_TetR"/>
</dbReference>
<reference evidence="6" key="1">
    <citation type="journal article" date="2014" name="Int. J. Syst. Evol. Microbiol.">
        <title>Complete genome sequence of Corynebacterium casei LMG S-19264T (=DSM 44701T), isolated from a smear-ripened cheese.</title>
        <authorList>
            <consortium name="US DOE Joint Genome Institute (JGI-PGF)"/>
            <person name="Walter F."/>
            <person name="Albersmeier A."/>
            <person name="Kalinowski J."/>
            <person name="Ruckert C."/>
        </authorList>
    </citation>
    <scope>NUCLEOTIDE SEQUENCE</scope>
    <source>
        <strain evidence="6">VKM B-2935</strain>
    </source>
</reference>
<protein>
    <submittedName>
        <fullName evidence="6">TetR family transcriptional regulator</fullName>
    </submittedName>
</protein>
<dbReference type="InterPro" id="IPR011075">
    <property type="entry name" value="TetR_C"/>
</dbReference>
<dbReference type="InterPro" id="IPR036271">
    <property type="entry name" value="Tet_transcr_reg_TetR-rel_C_sf"/>
</dbReference>